<protein>
    <submittedName>
        <fullName evidence="1">STAS/SEC14 domain-containing protein</fullName>
    </submittedName>
</protein>
<reference evidence="1 2" key="1">
    <citation type="submission" date="2024-09" db="EMBL/GenBank/DDBJ databases">
        <authorList>
            <person name="Sun Q."/>
            <person name="Mori K."/>
        </authorList>
    </citation>
    <scope>NUCLEOTIDE SEQUENCE [LARGE SCALE GENOMIC DNA]</scope>
    <source>
        <strain evidence="1 2">CECT 8286</strain>
    </source>
</reference>
<dbReference type="Proteomes" id="UP001589605">
    <property type="component" value="Unassembled WGS sequence"/>
</dbReference>
<organism evidence="1 2">
    <name type="scientific">Formosa undariae</name>
    <dbReference type="NCBI Taxonomy" id="1325436"/>
    <lineage>
        <taxon>Bacteria</taxon>
        <taxon>Pseudomonadati</taxon>
        <taxon>Bacteroidota</taxon>
        <taxon>Flavobacteriia</taxon>
        <taxon>Flavobacteriales</taxon>
        <taxon>Flavobacteriaceae</taxon>
        <taxon>Formosa</taxon>
    </lineage>
</organism>
<dbReference type="EMBL" id="JBHMEZ010000031">
    <property type="protein sequence ID" value="MFB9054734.1"/>
    <property type="molecule type" value="Genomic_DNA"/>
</dbReference>
<name>A0ABV5F5S8_9FLAO</name>
<dbReference type="RefSeq" id="WP_382384372.1">
    <property type="nucleotide sequence ID" value="NZ_JBHMEZ010000031.1"/>
</dbReference>
<keyword evidence="2" id="KW-1185">Reference proteome</keyword>
<evidence type="ECO:0000313" key="2">
    <source>
        <dbReference type="Proteomes" id="UP001589605"/>
    </source>
</evidence>
<gene>
    <name evidence="1" type="ORF">ACFFVB_16715</name>
</gene>
<sequence>MKRLLTYDFGSLKLYDNYVLAQINEGATLSKDAGKILRDIAEEHYKGHFFAYISYRKHSYALDPSAITEASKIKNLVAFAVVSNIPNALNNTKIESQFTEKIYKSFEVISEAKLWATNIVIEHTKNALNTDSIQSEI</sequence>
<accession>A0ABV5F5S8</accession>
<evidence type="ECO:0000313" key="1">
    <source>
        <dbReference type="EMBL" id="MFB9054734.1"/>
    </source>
</evidence>
<proteinExistence type="predicted"/>
<comment type="caution">
    <text evidence="1">The sequence shown here is derived from an EMBL/GenBank/DDBJ whole genome shotgun (WGS) entry which is preliminary data.</text>
</comment>